<sequence>MFCLLSKFRERAKYEWRKWKLFHATDFQSLMYPCFILCNILGIFPYKINGSTFENSKQRYILSTVIICVFCIYELIVLYMIDISKTIKYKSVPETLENNIFYILSGFSAIVTYVTSGPRMHLLQSIMKISSRLPPELYQKLSTIIHAKDIFGFLFLIAQVSLYYIMIDMDYLLESYFVLLVFQMDMLYVNCVCVLKACFKEINKNLTNLQELMVNDEPRLSRQTYHKQKNSFLLTEIKTLRDQHLMISETVQMLNKVFSLHLLATIILTFVQITFLLYYGIVHWKVEMILSNLNHQFYDIMLIISVIYYCIKIILIGWTCETGMDEAMKIGSTVHKVLNSITDEQIKNELQQFSLQILHRKNIFSTKGLIIDAMLLTAVSN</sequence>
<dbReference type="GO" id="GO:0030424">
    <property type="term" value="C:axon"/>
    <property type="evidence" value="ECO:0007669"/>
    <property type="project" value="TreeGrafter"/>
</dbReference>
<evidence type="ECO:0000256" key="3">
    <source>
        <dbReference type="ARBA" id="ARBA00022692"/>
    </source>
</evidence>
<organism evidence="9 10">
    <name type="scientific">Pogonomyrmex barbatus</name>
    <name type="common">red harvester ant</name>
    <dbReference type="NCBI Taxonomy" id="144034"/>
    <lineage>
        <taxon>Eukaryota</taxon>
        <taxon>Metazoa</taxon>
        <taxon>Ecdysozoa</taxon>
        <taxon>Arthropoda</taxon>
        <taxon>Hexapoda</taxon>
        <taxon>Insecta</taxon>
        <taxon>Pterygota</taxon>
        <taxon>Neoptera</taxon>
        <taxon>Endopterygota</taxon>
        <taxon>Hymenoptera</taxon>
        <taxon>Apocrita</taxon>
        <taxon>Aculeata</taxon>
        <taxon>Formicoidea</taxon>
        <taxon>Formicidae</taxon>
        <taxon>Myrmicinae</taxon>
        <taxon>Pogonomyrmex</taxon>
    </lineage>
</organism>
<keyword evidence="9" id="KW-1185">Reference proteome</keyword>
<evidence type="ECO:0000256" key="5">
    <source>
        <dbReference type="ARBA" id="ARBA00023136"/>
    </source>
</evidence>
<gene>
    <name evidence="10" type="primary">LOC112552330</name>
</gene>
<reference evidence="10" key="1">
    <citation type="submission" date="2025-08" db="UniProtKB">
        <authorList>
            <consortium name="RefSeq"/>
        </authorList>
    </citation>
    <scope>IDENTIFICATION</scope>
</reference>
<feature type="transmembrane region" description="Helical" evidence="8">
    <location>
        <begin position="60"/>
        <end position="81"/>
    </location>
</feature>
<protein>
    <recommendedName>
        <fullName evidence="8">Gustatory receptor</fullName>
    </recommendedName>
</protein>
<keyword evidence="5 8" id="KW-0472">Membrane</keyword>
<dbReference type="GO" id="GO:0043025">
    <property type="term" value="C:neuronal cell body"/>
    <property type="evidence" value="ECO:0007669"/>
    <property type="project" value="TreeGrafter"/>
</dbReference>
<dbReference type="RefSeq" id="XP_025073129.1">
    <property type="nucleotide sequence ID" value="XM_025217344.1"/>
</dbReference>
<keyword evidence="7 8" id="KW-0807">Transducer</keyword>
<keyword evidence="4 8" id="KW-1133">Transmembrane helix</keyword>
<dbReference type="GeneID" id="112552330"/>
<feature type="transmembrane region" description="Helical" evidence="8">
    <location>
        <begin position="300"/>
        <end position="320"/>
    </location>
</feature>
<dbReference type="GO" id="GO:0050909">
    <property type="term" value="P:sensory perception of taste"/>
    <property type="evidence" value="ECO:0007669"/>
    <property type="project" value="InterPro"/>
</dbReference>
<comment type="subcellular location">
    <subcellularLocation>
        <location evidence="1 8">Cell membrane</location>
        <topology evidence="1 8">Multi-pass membrane protein</topology>
    </subcellularLocation>
</comment>
<dbReference type="InterPro" id="IPR013604">
    <property type="entry name" value="7TM_chemorcpt"/>
</dbReference>
<evidence type="ECO:0000256" key="2">
    <source>
        <dbReference type="ARBA" id="ARBA00022475"/>
    </source>
</evidence>
<keyword evidence="3 8" id="KW-0812">Transmembrane</keyword>
<evidence type="ECO:0000313" key="10">
    <source>
        <dbReference type="RefSeq" id="XP_025073129.1"/>
    </source>
</evidence>
<evidence type="ECO:0000256" key="4">
    <source>
        <dbReference type="ARBA" id="ARBA00022989"/>
    </source>
</evidence>
<feature type="transmembrane region" description="Helical" evidence="8">
    <location>
        <begin position="143"/>
        <end position="165"/>
    </location>
</feature>
<dbReference type="Pfam" id="PF08395">
    <property type="entry name" value="7tm_7"/>
    <property type="match status" value="1"/>
</dbReference>
<accession>A0A8N1S2Q0</accession>
<comment type="similarity">
    <text evidence="8">Belongs to the insect chemoreceptor superfamily. Gustatory receptor (GR) family.</text>
</comment>
<evidence type="ECO:0000256" key="7">
    <source>
        <dbReference type="ARBA" id="ARBA00023224"/>
    </source>
</evidence>
<feature type="transmembrane region" description="Helical" evidence="8">
    <location>
        <begin position="257"/>
        <end position="280"/>
    </location>
</feature>
<dbReference type="PANTHER" id="PTHR21143:SF133">
    <property type="entry name" value="GUSTATORY AND PHEROMONE RECEPTOR 32A-RELATED"/>
    <property type="match status" value="1"/>
</dbReference>
<evidence type="ECO:0000256" key="8">
    <source>
        <dbReference type="RuleBase" id="RU363108"/>
    </source>
</evidence>
<name>A0A8N1S2Q0_9HYME</name>
<keyword evidence="6 8" id="KW-0675">Receptor</keyword>
<evidence type="ECO:0000256" key="6">
    <source>
        <dbReference type="ARBA" id="ARBA00023170"/>
    </source>
</evidence>
<dbReference type="GO" id="GO:0005886">
    <property type="term" value="C:plasma membrane"/>
    <property type="evidence" value="ECO:0007669"/>
    <property type="project" value="UniProtKB-SubCell"/>
</dbReference>
<comment type="function">
    <text evidence="8">Gustatory receptor which mediates acceptance or avoidance behavior, depending on its substrates.</text>
</comment>
<dbReference type="GO" id="GO:0030425">
    <property type="term" value="C:dendrite"/>
    <property type="evidence" value="ECO:0007669"/>
    <property type="project" value="TreeGrafter"/>
</dbReference>
<dbReference type="GO" id="GO:0007635">
    <property type="term" value="P:chemosensory behavior"/>
    <property type="evidence" value="ECO:0007669"/>
    <property type="project" value="TreeGrafter"/>
</dbReference>
<dbReference type="Proteomes" id="UP000504615">
    <property type="component" value="Unplaced"/>
</dbReference>
<keyword evidence="2 8" id="KW-1003">Cell membrane</keyword>
<proteinExistence type="inferred from homology"/>
<evidence type="ECO:0000256" key="1">
    <source>
        <dbReference type="ARBA" id="ARBA00004651"/>
    </source>
</evidence>
<dbReference type="PANTHER" id="PTHR21143">
    <property type="entry name" value="INVERTEBRATE GUSTATORY RECEPTOR"/>
    <property type="match status" value="1"/>
</dbReference>
<feature type="transmembrane region" description="Helical" evidence="8">
    <location>
        <begin position="177"/>
        <end position="199"/>
    </location>
</feature>
<evidence type="ECO:0000313" key="9">
    <source>
        <dbReference type="Proteomes" id="UP000504615"/>
    </source>
</evidence>
<dbReference type="AlphaFoldDB" id="A0A8N1S2Q0"/>
<dbReference type="OrthoDB" id="6366728at2759"/>
<dbReference type="GO" id="GO:0007165">
    <property type="term" value="P:signal transduction"/>
    <property type="evidence" value="ECO:0007669"/>
    <property type="project" value="UniProtKB-KW"/>
</dbReference>
<dbReference type="GO" id="GO:0008049">
    <property type="term" value="P:male courtship behavior"/>
    <property type="evidence" value="ECO:0007669"/>
    <property type="project" value="TreeGrafter"/>
</dbReference>
<feature type="transmembrane region" description="Helical" evidence="8">
    <location>
        <begin position="101"/>
        <end position="122"/>
    </location>
</feature>
<feature type="transmembrane region" description="Helical" evidence="8">
    <location>
        <begin position="30"/>
        <end position="48"/>
    </location>
</feature>